<protein>
    <submittedName>
        <fullName evidence="1">Uncharacterized protein</fullName>
    </submittedName>
</protein>
<dbReference type="AlphaFoldDB" id="A0A7Z9BZR3"/>
<accession>A0A7Z9BZR3</accession>
<keyword evidence="2" id="KW-1185">Reference proteome</keyword>
<dbReference type="Proteomes" id="UP000184550">
    <property type="component" value="Unassembled WGS sequence"/>
</dbReference>
<organism evidence="1 2">
    <name type="scientific">Planktothrix serta PCC 8927</name>
    <dbReference type="NCBI Taxonomy" id="671068"/>
    <lineage>
        <taxon>Bacteria</taxon>
        <taxon>Bacillati</taxon>
        <taxon>Cyanobacteriota</taxon>
        <taxon>Cyanophyceae</taxon>
        <taxon>Oscillatoriophycideae</taxon>
        <taxon>Oscillatoriales</taxon>
        <taxon>Microcoleaceae</taxon>
        <taxon>Planktothrix</taxon>
    </lineage>
</organism>
<reference evidence="1" key="1">
    <citation type="submission" date="2019-10" db="EMBL/GenBank/DDBJ databases">
        <authorList>
            <consortium name="Genoscope - CEA"/>
            <person name="William W."/>
        </authorList>
    </citation>
    <scope>NUCLEOTIDE SEQUENCE [LARGE SCALE GENOMIC DNA]</scope>
    <source>
        <strain evidence="1">BBR_PRJEB10992</strain>
    </source>
</reference>
<evidence type="ECO:0000313" key="2">
    <source>
        <dbReference type="Proteomes" id="UP000184550"/>
    </source>
</evidence>
<comment type="caution">
    <text evidence="1">The sequence shown here is derived from an EMBL/GenBank/DDBJ whole genome shotgun (WGS) entry which is preliminary data.</text>
</comment>
<sequence>MAITLKETQAQTPIQTQTFDRKQLIERLKLGKKLLTAQIREQGCQLGLKSALSLSYTEFQRIEYLHRGHARICASSFADMWQWLASRQTDNSMQFVDDELSELIPLNEENKTIFVEGWIEGVLSIWNQIKDEVNDADLD</sequence>
<proteinExistence type="predicted"/>
<gene>
    <name evidence="1" type="ORF">PL8927_900092</name>
</gene>
<name>A0A7Z9BZR3_9CYAN</name>
<dbReference type="OrthoDB" id="457141at2"/>
<evidence type="ECO:0000313" key="1">
    <source>
        <dbReference type="EMBL" id="VXD25780.1"/>
    </source>
</evidence>
<dbReference type="RefSeq" id="WP_083626974.1">
    <property type="nucleotide sequence ID" value="NZ_LR734888.1"/>
</dbReference>
<dbReference type="EMBL" id="CZCU02000169">
    <property type="protein sequence ID" value="VXD25780.1"/>
    <property type="molecule type" value="Genomic_DNA"/>
</dbReference>